<evidence type="ECO:0008006" key="4">
    <source>
        <dbReference type="Google" id="ProtNLM"/>
    </source>
</evidence>
<dbReference type="InterPro" id="IPR035959">
    <property type="entry name" value="RutC-like_sf"/>
</dbReference>
<dbReference type="CDD" id="cd00448">
    <property type="entry name" value="YjgF_YER057c_UK114_family"/>
    <property type="match status" value="1"/>
</dbReference>
<comment type="similarity">
    <text evidence="1">Belongs to the RutC family.</text>
</comment>
<gene>
    <name evidence="2" type="ORF">BEU00_01635</name>
</gene>
<dbReference type="EMBL" id="MIYY01000029">
    <property type="protein sequence ID" value="OIR22834.1"/>
    <property type="molecule type" value="Genomic_DNA"/>
</dbReference>
<reference evidence="2 3" key="1">
    <citation type="submission" date="2016-08" db="EMBL/GenBank/DDBJ databases">
        <title>New Insights into Marine Group III Euryarchaeota, from dark to light.</title>
        <authorList>
            <person name="Haro-Moreno J.M."/>
            <person name="Rodriguez-Valera F."/>
            <person name="Lopez-Garcia P."/>
            <person name="Moreira D."/>
            <person name="Martin-Cuadrado A.B."/>
        </authorList>
    </citation>
    <scope>NUCLEOTIDE SEQUENCE [LARGE SCALE GENOMIC DNA]</scope>
    <source>
        <strain evidence="2">CG-Epi3</strain>
    </source>
</reference>
<evidence type="ECO:0000256" key="1">
    <source>
        <dbReference type="ARBA" id="ARBA00010552"/>
    </source>
</evidence>
<comment type="caution">
    <text evidence="2">The sequence shown here is derived from an EMBL/GenBank/DDBJ whole genome shotgun (WGS) entry which is preliminary data.</text>
</comment>
<organism evidence="2 3">
    <name type="scientific">Marine Group III euryarchaeote CG-Epi3</name>
    <dbReference type="NCBI Taxonomy" id="1888997"/>
    <lineage>
        <taxon>Archaea</taxon>
        <taxon>Methanobacteriati</taxon>
        <taxon>Thermoplasmatota</taxon>
        <taxon>Thermoplasmata</taxon>
        <taxon>Candidatus Thermoprofundales</taxon>
    </lineage>
</organism>
<accession>A0A1J5TPH2</accession>
<protein>
    <recommendedName>
        <fullName evidence="4">Reactive intermediate/imine deaminase</fullName>
    </recommendedName>
</protein>
<dbReference type="InterPro" id="IPR006056">
    <property type="entry name" value="RidA"/>
</dbReference>
<dbReference type="Gene3D" id="3.30.1330.40">
    <property type="entry name" value="RutC-like"/>
    <property type="match status" value="1"/>
</dbReference>
<dbReference type="SUPFAM" id="SSF55298">
    <property type="entry name" value="YjgF-like"/>
    <property type="match status" value="1"/>
</dbReference>
<dbReference type="PANTHER" id="PTHR11803">
    <property type="entry name" value="2-IMINOBUTANOATE/2-IMINOPROPANOATE DEAMINASE RIDA"/>
    <property type="match status" value="1"/>
</dbReference>
<dbReference type="GO" id="GO:0019239">
    <property type="term" value="F:deaminase activity"/>
    <property type="evidence" value="ECO:0007669"/>
    <property type="project" value="TreeGrafter"/>
</dbReference>
<dbReference type="AlphaFoldDB" id="A0A1J5TPH2"/>
<dbReference type="InterPro" id="IPR006175">
    <property type="entry name" value="YjgF/YER057c/UK114"/>
</dbReference>
<dbReference type="GO" id="GO:0005829">
    <property type="term" value="C:cytosol"/>
    <property type="evidence" value="ECO:0007669"/>
    <property type="project" value="TreeGrafter"/>
</dbReference>
<evidence type="ECO:0000313" key="3">
    <source>
        <dbReference type="Proteomes" id="UP000183138"/>
    </source>
</evidence>
<name>A0A1J5TPH2_9ARCH</name>
<sequence>MKEIVVSSIAPKPIGPYSQGVVSGNFVFLSGQVGRKHDATDLENGVAEQTRQAILNIKAVLAEKNLTLDNVVKSTVFLADMNDFAKMNAVYAEFFEEDTAPARSTVQVAGLPLNAEMEIEIMASLN</sequence>
<dbReference type="NCBIfam" id="TIGR00004">
    <property type="entry name" value="Rid family detoxifying hydrolase"/>
    <property type="match status" value="1"/>
</dbReference>
<evidence type="ECO:0000313" key="2">
    <source>
        <dbReference type="EMBL" id="OIR22834.1"/>
    </source>
</evidence>
<dbReference type="PROSITE" id="PS01094">
    <property type="entry name" value="UPF0076"/>
    <property type="match status" value="1"/>
</dbReference>
<dbReference type="Proteomes" id="UP000183138">
    <property type="component" value="Unassembled WGS sequence"/>
</dbReference>
<dbReference type="FunFam" id="3.30.1330.40:FF:000001">
    <property type="entry name" value="L-PSP family endoribonuclease"/>
    <property type="match status" value="1"/>
</dbReference>
<dbReference type="Pfam" id="PF01042">
    <property type="entry name" value="Ribonuc_L-PSP"/>
    <property type="match status" value="1"/>
</dbReference>
<proteinExistence type="inferred from homology"/>
<dbReference type="InterPro" id="IPR019897">
    <property type="entry name" value="RidA_CS"/>
</dbReference>
<dbReference type="PANTHER" id="PTHR11803:SF39">
    <property type="entry name" value="2-IMINOBUTANOATE_2-IMINOPROPANOATE DEAMINASE"/>
    <property type="match status" value="1"/>
</dbReference>